<comment type="caution">
    <text evidence="2">The sequence shown here is derived from an EMBL/GenBank/DDBJ whole genome shotgun (WGS) entry which is preliminary data.</text>
</comment>
<organism evidence="2 3">
    <name type="scientific">Lentzea cavernae</name>
    <dbReference type="NCBI Taxonomy" id="2020703"/>
    <lineage>
        <taxon>Bacteria</taxon>
        <taxon>Bacillati</taxon>
        <taxon>Actinomycetota</taxon>
        <taxon>Actinomycetes</taxon>
        <taxon>Pseudonocardiales</taxon>
        <taxon>Pseudonocardiaceae</taxon>
        <taxon>Lentzea</taxon>
    </lineage>
</organism>
<proteinExistence type="predicted"/>
<name>A0ABQ3MH96_9PSEU</name>
<feature type="compositionally biased region" description="Basic and acidic residues" evidence="1">
    <location>
        <begin position="19"/>
        <end position="32"/>
    </location>
</feature>
<evidence type="ECO:0000313" key="2">
    <source>
        <dbReference type="EMBL" id="GHH46317.1"/>
    </source>
</evidence>
<evidence type="ECO:0000313" key="3">
    <source>
        <dbReference type="Proteomes" id="UP000605568"/>
    </source>
</evidence>
<evidence type="ECO:0000256" key="1">
    <source>
        <dbReference type="SAM" id="MobiDB-lite"/>
    </source>
</evidence>
<accession>A0ABQ3MH96</accession>
<protein>
    <submittedName>
        <fullName evidence="2">Uncharacterized protein</fullName>
    </submittedName>
</protein>
<dbReference type="Proteomes" id="UP000605568">
    <property type="component" value="Unassembled WGS sequence"/>
</dbReference>
<dbReference type="EMBL" id="BNAR01000007">
    <property type="protein sequence ID" value="GHH46317.1"/>
    <property type="molecule type" value="Genomic_DNA"/>
</dbReference>
<keyword evidence="3" id="KW-1185">Reference proteome</keyword>
<reference evidence="3" key="1">
    <citation type="journal article" date="2019" name="Int. J. Syst. Evol. Microbiol.">
        <title>The Global Catalogue of Microorganisms (GCM) 10K type strain sequencing project: providing services to taxonomists for standard genome sequencing and annotation.</title>
        <authorList>
            <consortium name="The Broad Institute Genomics Platform"/>
            <consortium name="The Broad Institute Genome Sequencing Center for Infectious Disease"/>
            <person name="Wu L."/>
            <person name="Ma J."/>
        </authorList>
    </citation>
    <scope>NUCLEOTIDE SEQUENCE [LARGE SCALE GENOMIC DNA]</scope>
    <source>
        <strain evidence="3">CGMCC 4.7367</strain>
    </source>
</reference>
<gene>
    <name evidence="2" type="ORF">GCM10017774_49070</name>
</gene>
<sequence length="65" mass="7194">MAPVKSVVPHPNANYLGQQHEEMKKLATEKYDPSAANQVSWNEPAPRPTPQPQRPAEDGFGSVLR</sequence>
<feature type="region of interest" description="Disordered" evidence="1">
    <location>
        <begin position="1"/>
        <end position="65"/>
    </location>
</feature>
<dbReference type="RefSeq" id="WP_191301372.1">
    <property type="nucleotide sequence ID" value="NZ_BNAR01000007.1"/>
</dbReference>